<gene>
    <name evidence="1" type="ORF">FOZ62_010286</name>
</gene>
<comment type="caution">
    <text evidence="1">The sequence shown here is derived from an EMBL/GenBank/DDBJ whole genome shotgun (WGS) entry which is preliminary data.</text>
</comment>
<evidence type="ECO:0000313" key="2">
    <source>
        <dbReference type="Proteomes" id="UP000574390"/>
    </source>
</evidence>
<accession>A0A7J6SMR9</accession>
<sequence length="215" mass="22858">VAAGVVFSIAHVINSLYADKCGRVDQKSLLMALTLATSPNSLTESELVGISRLQQSILANLPAKALTDEVAPSLVDPYIRNLKPLIDLSHPSLLDDTRLPIFERSALRYALQGYSSRLCLFADAHLLALTSIALASTEFGINVTQLSHPTESEEKWEFDRIRLARGSAAAAEVLPNDGGLGGEKGSDGGSCGGVSETVIASDGCCCCWRVAEQKN</sequence>
<dbReference type="AlphaFoldDB" id="A0A7J6SMR9"/>
<reference evidence="1 2" key="1">
    <citation type="submission" date="2020-04" db="EMBL/GenBank/DDBJ databases">
        <title>Perkinsus olseni comparative genomics.</title>
        <authorList>
            <person name="Bogema D.R."/>
        </authorList>
    </citation>
    <scope>NUCLEOTIDE SEQUENCE [LARGE SCALE GENOMIC DNA]</scope>
    <source>
        <strain evidence="1">ATCC PRA-205</strain>
    </source>
</reference>
<dbReference type="Proteomes" id="UP000574390">
    <property type="component" value="Unassembled WGS sequence"/>
</dbReference>
<organism evidence="1 2">
    <name type="scientific">Perkinsus olseni</name>
    <name type="common">Perkinsus atlanticus</name>
    <dbReference type="NCBI Taxonomy" id="32597"/>
    <lineage>
        <taxon>Eukaryota</taxon>
        <taxon>Sar</taxon>
        <taxon>Alveolata</taxon>
        <taxon>Perkinsozoa</taxon>
        <taxon>Perkinsea</taxon>
        <taxon>Perkinsida</taxon>
        <taxon>Perkinsidae</taxon>
        <taxon>Perkinsus</taxon>
    </lineage>
</organism>
<name>A0A7J6SMR9_PEROL</name>
<proteinExistence type="predicted"/>
<protein>
    <submittedName>
        <fullName evidence="1">Uncharacterized protein</fullName>
    </submittedName>
</protein>
<evidence type="ECO:0000313" key="1">
    <source>
        <dbReference type="EMBL" id="KAF4734093.1"/>
    </source>
</evidence>
<feature type="non-terminal residue" evidence="1">
    <location>
        <position position="1"/>
    </location>
</feature>
<dbReference type="EMBL" id="JABANM010013580">
    <property type="protein sequence ID" value="KAF4734093.1"/>
    <property type="molecule type" value="Genomic_DNA"/>
</dbReference>